<reference evidence="1 2" key="1">
    <citation type="journal article" date="2018" name="Front. Plant Sci.">
        <title>Red Clover (Trifolium pratense) and Zigzag Clover (T. medium) - A Picture of Genomic Similarities and Differences.</title>
        <authorList>
            <person name="Dluhosova J."/>
            <person name="Istvanek J."/>
            <person name="Nedelnik J."/>
            <person name="Repkova J."/>
        </authorList>
    </citation>
    <scope>NUCLEOTIDE SEQUENCE [LARGE SCALE GENOMIC DNA]</scope>
    <source>
        <strain evidence="2">cv. 10/8</strain>
        <tissue evidence="1">Leaf</tissue>
    </source>
</reference>
<accession>A0A392V4D6</accession>
<comment type="caution">
    <text evidence="1">The sequence shown here is derived from an EMBL/GenBank/DDBJ whole genome shotgun (WGS) entry which is preliminary data.</text>
</comment>
<feature type="non-terminal residue" evidence="1">
    <location>
        <position position="17"/>
    </location>
</feature>
<dbReference type="AlphaFoldDB" id="A0A392V4D6"/>
<sequence length="17" mass="1565">MNRSLSSSGSGVGAVGV</sequence>
<proteinExistence type="predicted"/>
<dbReference type="EMBL" id="LXQA011058546">
    <property type="protein sequence ID" value="MCI83084.1"/>
    <property type="molecule type" value="Genomic_DNA"/>
</dbReference>
<protein>
    <submittedName>
        <fullName evidence="1">Uncharacterized protein</fullName>
    </submittedName>
</protein>
<dbReference type="Proteomes" id="UP000265520">
    <property type="component" value="Unassembled WGS sequence"/>
</dbReference>
<keyword evidence="2" id="KW-1185">Reference proteome</keyword>
<evidence type="ECO:0000313" key="2">
    <source>
        <dbReference type="Proteomes" id="UP000265520"/>
    </source>
</evidence>
<organism evidence="1 2">
    <name type="scientific">Trifolium medium</name>
    <dbReference type="NCBI Taxonomy" id="97028"/>
    <lineage>
        <taxon>Eukaryota</taxon>
        <taxon>Viridiplantae</taxon>
        <taxon>Streptophyta</taxon>
        <taxon>Embryophyta</taxon>
        <taxon>Tracheophyta</taxon>
        <taxon>Spermatophyta</taxon>
        <taxon>Magnoliopsida</taxon>
        <taxon>eudicotyledons</taxon>
        <taxon>Gunneridae</taxon>
        <taxon>Pentapetalae</taxon>
        <taxon>rosids</taxon>
        <taxon>fabids</taxon>
        <taxon>Fabales</taxon>
        <taxon>Fabaceae</taxon>
        <taxon>Papilionoideae</taxon>
        <taxon>50 kb inversion clade</taxon>
        <taxon>NPAAA clade</taxon>
        <taxon>Hologalegina</taxon>
        <taxon>IRL clade</taxon>
        <taxon>Trifolieae</taxon>
        <taxon>Trifolium</taxon>
    </lineage>
</organism>
<name>A0A392V4D6_9FABA</name>
<evidence type="ECO:0000313" key="1">
    <source>
        <dbReference type="EMBL" id="MCI83084.1"/>
    </source>
</evidence>